<protein>
    <submittedName>
        <fullName evidence="2">Uncharacterized protein</fullName>
    </submittedName>
</protein>
<organism evidence="2 3">
    <name type="scientific">Prorocentrum cordatum</name>
    <dbReference type="NCBI Taxonomy" id="2364126"/>
    <lineage>
        <taxon>Eukaryota</taxon>
        <taxon>Sar</taxon>
        <taxon>Alveolata</taxon>
        <taxon>Dinophyceae</taxon>
        <taxon>Prorocentrales</taxon>
        <taxon>Prorocentraceae</taxon>
        <taxon>Prorocentrum</taxon>
    </lineage>
</organism>
<name>A0ABN9SUC3_9DINO</name>
<reference evidence="2" key="1">
    <citation type="submission" date="2023-10" db="EMBL/GenBank/DDBJ databases">
        <authorList>
            <person name="Chen Y."/>
            <person name="Shah S."/>
            <person name="Dougan E. K."/>
            <person name="Thang M."/>
            <person name="Chan C."/>
        </authorList>
    </citation>
    <scope>NUCLEOTIDE SEQUENCE [LARGE SCALE GENOMIC DNA]</scope>
</reference>
<dbReference type="Proteomes" id="UP001189429">
    <property type="component" value="Unassembled WGS sequence"/>
</dbReference>
<keyword evidence="3" id="KW-1185">Reference proteome</keyword>
<evidence type="ECO:0000313" key="3">
    <source>
        <dbReference type="Proteomes" id="UP001189429"/>
    </source>
</evidence>
<feature type="region of interest" description="Disordered" evidence="1">
    <location>
        <begin position="175"/>
        <end position="230"/>
    </location>
</feature>
<accession>A0ABN9SUC3</accession>
<evidence type="ECO:0000256" key="1">
    <source>
        <dbReference type="SAM" id="MobiDB-lite"/>
    </source>
</evidence>
<dbReference type="EMBL" id="CAUYUJ010013336">
    <property type="protein sequence ID" value="CAK0836055.1"/>
    <property type="molecule type" value="Genomic_DNA"/>
</dbReference>
<feature type="compositionally biased region" description="Low complexity" evidence="1">
    <location>
        <begin position="188"/>
        <end position="230"/>
    </location>
</feature>
<sequence>MYSSSHPSPSGNWRPCGRRPRSCSCGQATSTYCEGVAHTVLCVGEDINLSAYESFVSLTPAHVEHFMRTGLKHDPSHVEGAMPDDELEDIFDECLDQLEGAAKQLAAGGPERLRGRGATVQEWAEALVELQRDKGLQLELRRNFARAVELCRANAFMKEHMADLVLRAAHGLAREHTLKGRTPPPARSSPVGPGRSRSRSRSGCTSGTTAQSRSRSAPRAAALAASSESE</sequence>
<comment type="caution">
    <text evidence="2">The sequence shown here is derived from an EMBL/GenBank/DDBJ whole genome shotgun (WGS) entry which is preliminary data.</text>
</comment>
<evidence type="ECO:0000313" key="2">
    <source>
        <dbReference type="EMBL" id="CAK0836055.1"/>
    </source>
</evidence>
<proteinExistence type="predicted"/>
<gene>
    <name evidence="2" type="ORF">PCOR1329_LOCUS32673</name>
</gene>